<comment type="subcellular location">
    <subcellularLocation>
        <location evidence="1">Cell membrane</location>
        <topology evidence="1">Multi-pass membrane protein</topology>
    </subcellularLocation>
</comment>
<feature type="transmembrane region" description="Helical" evidence="6">
    <location>
        <begin position="269"/>
        <end position="287"/>
    </location>
</feature>
<feature type="transmembrane region" description="Helical" evidence="6">
    <location>
        <begin position="154"/>
        <end position="173"/>
    </location>
</feature>
<dbReference type="STRING" id="229920.ADM99_11025"/>
<dbReference type="EMBL" id="LGCK01000010">
    <property type="protein sequence ID" value="KPL71924.1"/>
    <property type="molecule type" value="Genomic_DNA"/>
</dbReference>
<dbReference type="AlphaFoldDB" id="A0A0P6X9T6"/>
<proteinExistence type="predicted"/>
<evidence type="ECO:0000313" key="7">
    <source>
        <dbReference type="EMBL" id="KPL71924.1"/>
    </source>
</evidence>
<keyword evidence="4 6" id="KW-1133">Transmembrane helix</keyword>
<keyword evidence="3 6" id="KW-0812">Transmembrane</keyword>
<keyword evidence="5 6" id="KW-0472">Membrane</keyword>
<evidence type="ECO:0000256" key="5">
    <source>
        <dbReference type="ARBA" id="ARBA00023136"/>
    </source>
</evidence>
<dbReference type="GO" id="GO:0005886">
    <property type="term" value="C:plasma membrane"/>
    <property type="evidence" value="ECO:0007669"/>
    <property type="project" value="UniProtKB-SubCell"/>
</dbReference>
<sequence length="343" mass="37107">MTETQSTLWDKVKKWLPGVIISLVALYLVLKVANWKDLSHAFTQINPIFIAASVVMTVLFCFSRAFAWRILLNSKPAIKQTFFAINAGYLLNNLFPLRAGEIGRAILVGQSTGLGTFHVLSTIIIERAFDLAFAALLLLSSLPLALGLTWAKPVAITTLVLVVIGLTILFLVARNTATVHSWVMKGPGKIRLVEKYILPYLDNLLEGLGALTKPQMFLGAVFWIAVSWLIGVVNYYIVILSIVPNAPFWWGVLIDSVLAMGIAIPSAPAAIGVFEASLVGALALVGIDATFALAYAVVMHFVQFAVTGILGMIGLMKEGRSLGSVFKAAQTQKNTTTFPSEEG</sequence>
<gene>
    <name evidence="7" type="ORF">ADM99_11025</name>
</gene>
<evidence type="ECO:0000256" key="6">
    <source>
        <dbReference type="SAM" id="Phobius"/>
    </source>
</evidence>
<reference evidence="7 8" key="1">
    <citation type="submission" date="2015-07" db="EMBL/GenBank/DDBJ databases">
        <title>Genome sequence of Leptolinea tardivitalis DSM 16556.</title>
        <authorList>
            <person name="Hemp J."/>
            <person name="Ward L.M."/>
            <person name="Pace L.A."/>
            <person name="Fischer W.W."/>
        </authorList>
    </citation>
    <scope>NUCLEOTIDE SEQUENCE [LARGE SCALE GENOMIC DNA]</scope>
    <source>
        <strain evidence="7 8">YMTK-2</strain>
    </source>
</reference>
<accession>A0A0P6X9T6</accession>
<evidence type="ECO:0000256" key="2">
    <source>
        <dbReference type="ARBA" id="ARBA00022475"/>
    </source>
</evidence>
<feature type="transmembrane region" description="Helical" evidence="6">
    <location>
        <begin position="15"/>
        <end position="33"/>
    </location>
</feature>
<keyword evidence="2" id="KW-1003">Cell membrane</keyword>
<organism evidence="7 8">
    <name type="scientific">Leptolinea tardivitalis</name>
    <dbReference type="NCBI Taxonomy" id="229920"/>
    <lineage>
        <taxon>Bacteria</taxon>
        <taxon>Bacillati</taxon>
        <taxon>Chloroflexota</taxon>
        <taxon>Anaerolineae</taxon>
        <taxon>Anaerolineales</taxon>
        <taxon>Anaerolineaceae</taxon>
        <taxon>Leptolinea</taxon>
    </lineage>
</organism>
<keyword evidence="8" id="KW-1185">Reference proteome</keyword>
<dbReference type="OrthoDB" id="161181at2"/>
<dbReference type="NCBIfam" id="TIGR00374">
    <property type="entry name" value="flippase-like domain"/>
    <property type="match status" value="1"/>
</dbReference>
<dbReference type="Proteomes" id="UP000050430">
    <property type="component" value="Unassembled WGS sequence"/>
</dbReference>
<dbReference type="PANTHER" id="PTHR39087:SF2">
    <property type="entry name" value="UPF0104 MEMBRANE PROTEIN MJ1595"/>
    <property type="match status" value="1"/>
</dbReference>
<dbReference type="Pfam" id="PF03706">
    <property type="entry name" value="LPG_synthase_TM"/>
    <property type="match status" value="1"/>
</dbReference>
<name>A0A0P6X9T6_9CHLR</name>
<evidence type="ECO:0008006" key="9">
    <source>
        <dbReference type="Google" id="ProtNLM"/>
    </source>
</evidence>
<protein>
    <recommendedName>
        <fullName evidence="9">Flippase-like domain-containing protein</fullName>
    </recommendedName>
</protein>
<feature type="transmembrane region" description="Helical" evidence="6">
    <location>
        <begin position="293"/>
        <end position="315"/>
    </location>
</feature>
<evidence type="ECO:0000256" key="4">
    <source>
        <dbReference type="ARBA" id="ARBA00022989"/>
    </source>
</evidence>
<feature type="transmembrane region" description="Helical" evidence="6">
    <location>
        <begin position="217"/>
        <end position="242"/>
    </location>
</feature>
<evidence type="ECO:0000256" key="3">
    <source>
        <dbReference type="ARBA" id="ARBA00022692"/>
    </source>
</evidence>
<comment type="caution">
    <text evidence="7">The sequence shown here is derived from an EMBL/GenBank/DDBJ whole genome shotgun (WGS) entry which is preliminary data.</text>
</comment>
<feature type="transmembrane region" description="Helical" evidence="6">
    <location>
        <begin position="45"/>
        <end position="67"/>
    </location>
</feature>
<evidence type="ECO:0000313" key="8">
    <source>
        <dbReference type="Proteomes" id="UP000050430"/>
    </source>
</evidence>
<dbReference type="RefSeq" id="WP_062420599.1">
    <property type="nucleotide sequence ID" value="NZ_BBYA01000002.1"/>
</dbReference>
<evidence type="ECO:0000256" key="1">
    <source>
        <dbReference type="ARBA" id="ARBA00004651"/>
    </source>
</evidence>
<dbReference type="PANTHER" id="PTHR39087">
    <property type="entry name" value="UPF0104 MEMBRANE PROTEIN MJ1595"/>
    <property type="match status" value="1"/>
</dbReference>
<dbReference type="InterPro" id="IPR022791">
    <property type="entry name" value="L-PG_synthase/AglD"/>
</dbReference>
<feature type="transmembrane region" description="Helical" evidence="6">
    <location>
        <begin position="128"/>
        <end position="148"/>
    </location>
</feature>